<dbReference type="EMBL" id="LZPO01109026">
    <property type="protein sequence ID" value="OBS59050.1"/>
    <property type="molecule type" value="Genomic_DNA"/>
</dbReference>
<keyword evidence="3" id="KW-0687">Ribonucleoprotein</keyword>
<dbReference type="GO" id="GO:0003735">
    <property type="term" value="F:structural constituent of ribosome"/>
    <property type="evidence" value="ECO:0007669"/>
    <property type="project" value="InterPro"/>
</dbReference>
<name>A0A1A6FZQ8_NEOLE</name>
<keyword evidence="7" id="KW-1185">Reference proteome</keyword>
<keyword evidence="2" id="KW-0689">Ribosomal protein</keyword>
<dbReference type="AlphaFoldDB" id="A0A1A6FZQ8"/>
<dbReference type="STRING" id="56216.A0A1A6FZQ8"/>
<organism evidence="6 7">
    <name type="scientific">Neotoma lepida</name>
    <name type="common">Desert woodrat</name>
    <dbReference type="NCBI Taxonomy" id="56216"/>
    <lineage>
        <taxon>Eukaryota</taxon>
        <taxon>Metazoa</taxon>
        <taxon>Chordata</taxon>
        <taxon>Craniata</taxon>
        <taxon>Vertebrata</taxon>
        <taxon>Euteleostomi</taxon>
        <taxon>Mammalia</taxon>
        <taxon>Eutheria</taxon>
        <taxon>Euarchontoglires</taxon>
        <taxon>Glires</taxon>
        <taxon>Rodentia</taxon>
        <taxon>Myomorpha</taxon>
        <taxon>Muroidea</taxon>
        <taxon>Cricetidae</taxon>
        <taxon>Neotominae</taxon>
        <taxon>Neotoma</taxon>
    </lineage>
</organism>
<dbReference type="GO" id="GO:1990904">
    <property type="term" value="C:ribonucleoprotein complex"/>
    <property type="evidence" value="ECO:0007669"/>
    <property type="project" value="UniProtKB-KW"/>
</dbReference>
<evidence type="ECO:0000256" key="5">
    <source>
        <dbReference type="ARBA" id="ARBA00035403"/>
    </source>
</evidence>
<evidence type="ECO:0000256" key="2">
    <source>
        <dbReference type="ARBA" id="ARBA00022980"/>
    </source>
</evidence>
<evidence type="ECO:0000256" key="3">
    <source>
        <dbReference type="ARBA" id="ARBA00023274"/>
    </source>
</evidence>
<dbReference type="Proteomes" id="UP000092124">
    <property type="component" value="Unassembled WGS sequence"/>
</dbReference>
<comment type="caution">
    <text evidence="6">The sequence shown here is derived from an EMBL/GenBank/DDBJ whole genome shotgun (WGS) entry which is preliminary data.</text>
</comment>
<comment type="similarity">
    <text evidence="1">Belongs to the eukaryotic ribosomal protein eS6 family.</text>
</comment>
<dbReference type="PANTHER" id="PTHR11502">
    <property type="entry name" value="40S RIBOSOMAL PROTEIN S6"/>
    <property type="match status" value="1"/>
</dbReference>
<feature type="non-terminal residue" evidence="6">
    <location>
        <position position="122"/>
    </location>
</feature>
<gene>
    <name evidence="6" type="ORF">A6R68_09825</name>
</gene>
<evidence type="ECO:0000256" key="1">
    <source>
        <dbReference type="ARBA" id="ARBA00009312"/>
    </source>
</evidence>
<protein>
    <recommendedName>
        <fullName evidence="4">Small ribosomal subunit protein eS6</fullName>
    </recommendedName>
    <alternativeName>
        <fullName evidence="5">40S ribosomal protein S6</fullName>
    </alternativeName>
</protein>
<proteinExistence type="inferred from homology"/>
<evidence type="ECO:0000313" key="7">
    <source>
        <dbReference type="Proteomes" id="UP000092124"/>
    </source>
</evidence>
<evidence type="ECO:0000256" key="4">
    <source>
        <dbReference type="ARBA" id="ARBA00035278"/>
    </source>
</evidence>
<dbReference type="GO" id="GO:0006412">
    <property type="term" value="P:translation"/>
    <property type="evidence" value="ECO:0007669"/>
    <property type="project" value="InterPro"/>
</dbReference>
<accession>A0A1A6FZQ8</accession>
<evidence type="ECO:0000313" key="6">
    <source>
        <dbReference type="EMBL" id="OBS59050.1"/>
    </source>
</evidence>
<dbReference type="GO" id="GO:0005840">
    <property type="term" value="C:ribosome"/>
    <property type="evidence" value="ECO:0007669"/>
    <property type="project" value="UniProtKB-KW"/>
</dbReference>
<dbReference type="Gene3D" id="1.20.5.2650">
    <property type="match status" value="1"/>
</dbReference>
<reference evidence="6 7" key="1">
    <citation type="submission" date="2016-06" db="EMBL/GenBank/DDBJ databases">
        <title>The Draft Genome Sequence and Annotation of the Desert Woodrat Neotoma lepida.</title>
        <authorList>
            <person name="Campbell M."/>
            <person name="Oakeson K.F."/>
            <person name="Yandell M."/>
            <person name="Halpert J.R."/>
            <person name="Dearing D."/>
        </authorList>
    </citation>
    <scope>NUCLEOTIDE SEQUENCE [LARGE SCALE GENOMIC DNA]</scope>
    <source>
        <strain evidence="6">417</strain>
        <tissue evidence="6">Liver</tissue>
    </source>
</reference>
<dbReference type="InterPro" id="IPR001377">
    <property type="entry name" value="Ribosomal_eS6"/>
</dbReference>
<sequence length="122" mass="13605">MAECTYCLVRGSLVIDQGELERGSTTCLGCIVDDNLSVLNLVIVKNIVPHWLGPKRASKMKQSALDSIDFVTPCVLQHKHQCNALKKQCAKKNKEEAAEYANLVVKKMKEAKEKCKEKITKS</sequence>